<dbReference type="InParanoid" id="A0A2P5EKI9"/>
<keyword evidence="2" id="KW-1185">Reference proteome</keyword>
<dbReference type="Proteomes" id="UP000237000">
    <property type="component" value="Unassembled WGS sequence"/>
</dbReference>
<evidence type="ECO:0000313" key="1">
    <source>
        <dbReference type="EMBL" id="PON86051.1"/>
    </source>
</evidence>
<dbReference type="AlphaFoldDB" id="A0A2P5EKI9"/>
<evidence type="ECO:0000313" key="2">
    <source>
        <dbReference type="Proteomes" id="UP000237000"/>
    </source>
</evidence>
<organism evidence="1 2">
    <name type="scientific">Trema orientale</name>
    <name type="common">Charcoal tree</name>
    <name type="synonym">Celtis orientalis</name>
    <dbReference type="NCBI Taxonomy" id="63057"/>
    <lineage>
        <taxon>Eukaryota</taxon>
        <taxon>Viridiplantae</taxon>
        <taxon>Streptophyta</taxon>
        <taxon>Embryophyta</taxon>
        <taxon>Tracheophyta</taxon>
        <taxon>Spermatophyta</taxon>
        <taxon>Magnoliopsida</taxon>
        <taxon>eudicotyledons</taxon>
        <taxon>Gunneridae</taxon>
        <taxon>Pentapetalae</taxon>
        <taxon>rosids</taxon>
        <taxon>fabids</taxon>
        <taxon>Rosales</taxon>
        <taxon>Cannabaceae</taxon>
        <taxon>Trema</taxon>
    </lineage>
</organism>
<proteinExistence type="predicted"/>
<reference evidence="2" key="1">
    <citation type="submission" date="2016-06" db="EMBL/GenBank/DDBJ databases">
        <title>Parallel loss of symbiosis genes in relatives of nitrogen-fixing non-legume Parasponia.</title>
        <authorList>
            <person name="Van Velzen R."/>
            <person name="Holmer R."/>
            <person name="Bu F."/>
            <person name="Rutten L."/>
            <person name="Van Zeijl A."/>
            <person name="Liu W."/>
            <person name="Santuari L."/>
            <person name="Cao Q."/>
            <person name="Sharma T."/>
            <person name="Shen D."/>
            <person name="Roswanjaya Y."/>
            <person name="Wardhani T."/>
            <person name="Kalhor M.S."/>
            <person name="Jansen J."/>
            <person name="Van den Hoogen J."/>
            <person name="Gungor B."/>
            <person name="Hartog M."/>
            <person name="Hontelez J."/>
            <person name="Verver J."/>
            <person name="Yang W.-C."/>
            <person name="Schijlen E."/>
            <person name="Repin R."/>
            <person name="Schilthuizen M."/>
            <person name="Schranz E."/>
            <person name="Heidstra R."/>
            <person name="Miyata K."/>
            <person name="Fedorova E."/>
            <person name="Kohlen W."/>
            <person name="Bisseling T."/>
            <person name="Smit S."/>
            <person name="Geurts R."/>
        </authorList>
    </citation>
    <scope>NUCLEOTIDE SEQUENCE [LARGE SCALE GENOMIC DNA]</scope>
    <source>
        <strain evidence="2">cv. RG33-2</strain>
    </source>
</reference>
<name>A0A2P5EKI9_TREOI</name>
<protein>
    <submittedName>
        <fullName evidence="1">Uncharacterized protein</fullName>
    </submittedName>
</protein>
<gene>
    <name evidence="1" type="ORF">TorRG33x02_181010</name>
</gene>
<dbReference type="OrthoDB" id="1747175at2759"/>
<comment type="caution">
    <text evidence="1">The sequence shown here is derived from an EMBL/GenBank/DDBJ whole genome shotgun (WGS) entry which is preliminary data.</text>
</comment>
<sequence>MKRNFEWKPPEPGSLKLDIDASTVMGRAVIGVGAVVCDHNMVMWPLQWRKNQQDLLELSKSNAWLFVRGCNSVWSQNMLYLLSKNCSPLSEESSILADVRH</sequence>
<dbReference type="EMBL" id="JXTC01000137">
    <property type="protein sequence ID" value="PON86051.1"/>
    <property type="molecule type" value="Genomic_DNA"/>
</dbReference>
<accession>A0A2P5EKI9</accession>